<dbReference type="Proteomes" id="UP001165678">
    <property type="component" value="Unassembled WGS sequence"/>
</dbReference>
<feature type="compositionally biased region" description="Basic and acidic residues" evidence="1">
    <location>
        <begin position="68"/>
        <end position="77"/>
    </location>
</feature>
<dbReference type="AlphaFoldDB" id="A0AA41ZFG1"/>
<name>A0AA41ZFG1_9GAMM</name>
<protein>
    <submittedName>
        <fullName evidence="2">SlyX family protein</fullName>
    </submittedName>
</protein>
<sequence>MSSSSDSSKCNTAIDIALAEVVSRLTDMESRTTYQEDWLEQLDATIISQQRHIDRLERQLQLAQQKLQRLDNDDGPHQDNWQPSDDLPPHY</sequence>
<proteinExistence type="predicted"/>
<evidence type="ECO:0000313" key="3">
    <source>
        <dbReference type="Proteomes" id="UP001165678"/>
    </source>
</evidence>
<dbReference type="PANTHER" id="PTHR36508">
    <property type="entry name" value="PROTEIN SLYX"/>
    <property type="match status" value="1"/>
</dbReference>
<accession>A0AA41ZFG1</accession>
<comment type="caution">
    <text evidence="2">The sequence shown here is derived from an EMBL/GenBank/DDBJ whole genome shotgun (WGS) entry which is preliminary data.</text>
</comment>
<reference evidence="2" key="1">
    <citation type="submission" date="2022-11" db="EMBL/GenBank/DDBJ databases">
        <title>Larsenimonas rhizosphaerae sp. nov., isolated from a tidal mudflat.</title>
        <authorList>
            <person name="Lee S.D."/>
            <person name="Kim I.S."/>
        </authorList>
    </citation>
    <scope>NUCLEOTIDE SEQUENCE</scope>
    <source>
        <strain evidence="2">GH2-1</strain>
    </source>
</reference>
<dbReference type="EMBL" id="JAPIVE010000002">
    <property type="protein sequence ID" value="MCX2524312.1"/>
    <property type="molecule type" value="Genomic_DNA"/>
</dbReference>
<evidence type="ECO:0000256" key="1">
    <source>
        <dbReference type="SAM" id="MobiDB-lite"/>
    </source>
</evidence>
<evidence type="ECO:0000313" key="2">
    <source>
        <dbReference type="EMBL" id="MCX2524312.1"/>
    </source>
</evidence>
<dbReference type="InterPro" id="IPR007236">
    <property type="entry name" value="SlyX"/>
</dbReference>
<feature type="region of interest" description="Disordered" evidence="1">
    <location>
        <begin position="67"/>
        <end position="91"/>
    </location>
</feature>
<gene>
    <name evidence="2" type="ORF">OQ287_08665</name>
</gene>
<dbReference type="PANTHER" id="PTHR36508:SF1">
    <property type="entry name" value="PROTEIN SLYX"/>
    <property type="match status" value="1"/>
</dbReference>
<organism evidence="2 3">
    <name type="scientific">Larsenimonas rhizosphaerae</name>
    <dbReference type="NCBI Taxonomy" id="2944682"/>
    <lineage>
        <taxon>Bacteria</taxon>
        <taxon>Pseudomonadati</taxon>
        <taxon>Pseudomonadota</taxon>
        <taxon>Gammaproteobacteria</taxon>
        <taxon>Oceanospirillales</taxon>
        <taxon>Halomonadaceae</taxon>
        <taxon>Larsenimonas</taxon>
    </lineage>
</organism>
<dbReference type="Pfam" id="PF04102">
    <property type="entry name" value="SlyX"/>
    <property type="match status" value="1"/>
</dbReference>
<keyword evidence="3" id="KW-1185">Reference proteome</keyword>
<dbReference type="Gene3D" id="1.20.5.300">
    <property type="match status" value="1"/>
</dbReference>
<dbReference type="RefSeq" id="WP_265896183.1">
    <property type="nucleotide sequence ID" value="NZ_JAPIVE010000002.1"/>
</dbReference>